<dbReference type="InterPro" id="IPR036415">
    <property type="entry name" value="Lamin_tail_dom_sf"/>
</dbReference>
<dbReference type="PANTHER" id="PTHR30619:SF7">
    <property type="entry name" value="BETA-LACTAMASE DOMAIN PROTEIN"/>
    <property type="match status" value="1"/>
</dbReference>
<feature type="domain" description="LTD" evidence="4">
    <location>
        <begin position="458"/>
        <end position="569"/>
    </location>
</feature>
<feature type="domain" description="SLH" evidence="3">
    <location>
        <begin position="23"/>
        <end position="82"/>
    </location>
</feature>
<protein>
    <submittedName>
        <fullName evidence="5">Beta-lactamase superfamily II metal-dependent hydrolase</fullName>
    </submittedName>
</protein>
<dbReference type="InterPro" id="IPR001119">
    <property type="entry name" value="SLH_dom"/>
</dbReference>
<dbReference type="InterPro" id="IPR052159">
    <property type="entry name" value="Competence_DNA_uptake"/>
</dbReference>
<dbReference type="InterPro" id="IPR001322">
    <property type="entry name" value="Lamin_tail_dom"/>
</dbReference>
<dbReference type="InterPro" id="IPR036866">
    <property type="entry name" value="RibonucZ/Hydroxyglut_hydro"/>
</dbReference>
<dbReference type="Proteomes" id="UP001242313">
    <property type="component" value="Unassembled WGS sequence"/>
</dbReference>
<dbReference type="EMBL" id="JAUSUN010000035">
    <property type="protein sequence ID" value="MDQ0415487.1"/>
    <property type="molecule type" value="Genomic_DNA"/>
</dbReference>
<dbReference type="CDD" id="cd07731">
    <property type="entry name" value="ComA-like_MBL-fold"/>
    <property type="match status" value="1"/>
</dbReference>
<dbReference type="SUPFAM" id="SSF74853">
    <property type="entry name" value="Lamin A/C globular tail domain"/>
    <property type="match status" value="1"/>
</dbReference>
<evidence type="ECO:0000313" key="5">
    <source>
        <dbReference type="EMBL" id="MDQ0415487.1"/>
    </source>
</evidence>
<dbReference type="Gene3D" id="2.60.40.1260">
    <property type="entry name" value="Lamin Tail domain"/>
    <property type="match status" value="1"/>
</dbReference>
<sequence length="569" mass="61369">MKKLLLIICSVFLFSFFTPNVHASTEFTDVHSSYNFYDEVMYLYDRGIISGYGNGEFKPNAVVTRDAAAAMIGRALKLDGTKRNTTFSDVDASNYASGYIDSAVKQGIVSGYADGTYRPKEPVTRGQMAIFLARAFKLSNEATVYFSDVSPSMTAYSSIKKILAFDITTGYADNTFRPNKQLSRGDFSAFLARALNDSFKVKPSTSNGKLAVHFLDVGQGDSSLLITPNGKTILIDGGNNTAGEKVVSYLKAAGVTSIDYLVATHPDADHIGGLIPVLNQMTVKNVIDSGQSHTSQTYMEYLTLIDQKNIPFHIAKTGEYLNVDSAMKVQVLNSGEGAADNNEASVVLKVTHGSKSFLFTGDAGIQTEADMVSSFDVNADVLKVSHHGSETGSSQVFLNEVTPAWAVLSFGEGNSYGHPDSVVVNRLTAMGATVVPTTNGDIAFESDGSSIQLVQGVPGTEPQPNPNTGKIDITNLDLSQEIVTLKNIDTKDIPMDGWTLISVDGNQQYDFPSDFVLKKGASVTVTTGRSAYESRPTHLLWTTAYIWDNNGDAARLIDPQGTIIDELAR</sequence>
<dbReference type="InterPro" id="IPR035681">
    <property type="entry name" value="ComA-like_MBL"/>
</dbReference>
<dbReference type="SMART" id="SM00849">
    <property type="entry name" value="Lactamase_B"/>
    <property type="match status" value="1"/>
</dbReference>
<organism evidence="5 6">
    <name type="scientific">Mesobacillus stamsii</name>
    <dbReference type="NCBI Taxonomy" id="225347"/>
    <lineage>
        <taxon>Bacteria</taxon>
        <taxon>Bacillati</taxon>
        <taxon>Bacillota</taxon>
        <taxon>Bacilli</taxon>
        <taxon>Bacillales</taxon>
        <taxon>Bacillaceae</taxon>
        <taxon>Mesobacillus</taxon>
    </lineage>
</organism>
<keyword evidence="6" id="KW-1185">Reference proteome</keyword>
<dbReference type="Gene3D" id="3.60.15.10">
    <property type="entry name" value="Ribonuclease Z/Hydroxyacylglutathione hydrolase-like"/>
    <property type="match status" value="1"/>
</dbReference>
<gene>
    <name evidence="5" type="ORF">J2S25_003714</name>
</gene>
<dbReference type="InterPro" id="IPR001279">
    <property type="entry name" value="Metallo-B-lactamas"/>
</dbReference>
<feature type="chain" id="PRO_5045331793" evidence="2">
    <location>
        <begin position="24"/>
        <end position="569"/>
    </location>
</feature>
<evidence type="ECO:0000259" key="4">
    <source>
        <dbReference type="PROSITE" id="PS51841"/>
    </source>
</evidence>
<keyword evidence="1 2" id="KW-0732">Signal</keyword>
<dbReference type="PROSITE" id="PS51841">
    <property type="entry name" value="LTD"/>
    <property type="match status" value="1"/>
</dbReference>
<name>A0ABU0FZX3_9BACI</name>
<evidence type="ECO:0000313" key="6">
    <source>
        <dbReference type="Proteomes" id="UP001242313"/>
    </source>
</evidence>
<keyword evidence="5" id="KW-0378">Hydrolase</keyword>
<dbReference type="PANTHER" id="PTHR30619">
    <property type="entry name" value="DNA INTERNALIZATION/COMPETENCE PROTEIN COMEC/REC2"/>
    <property type="match status" value="1"/>
</dbReference>
<dbReference type="Pfam" id="PF00395">
    <property type="entry name" value="SLH"/>
    <property type="match status" value="3"/>
</dbReference>
<reference evidence="5 6" key="1">
    <citation type="submission" date="2023-07" db="EMBL/GenBank/DDBJ databases">
        <title>Genomic Encyclopedia of Type Strains, Phase IV (KMG-IV): sequencing the most valuable type-strain genomes for metagenomic binning, comparative biology and taxonomic classification.</title>
        <authorList>
            <person name="Goeker M."/>
        </authorList>
    </citation>
    <scope>NUCLEOTIDE SEQUENCE [LARGE SCALE GENOMIC DNA]</scope>
    <source>
        <strain evidence="5 6">DSM 19598</strain>
    </source>
</reference>
<dbReference type="GO" id="GO:0016787">
    <property type="term" value="F:hydrolase activity"/>
    <property type="evidence" value="ECO:0007669"/>
    <property type="project" value="UniProtKB-KW"/>
</dbReference>
<feature type="signal peptide" evidence="2">
    <location>
        <begin position="1"/>
        <end position="23"/>
    </location>
</feature>
<evidence type="ECO:0000256" key="1">
    <source>
        <dbReference type="ARBA" id="ARBA00022729"/>
    </source>
</evidence>
<accession>A0ABU0FZX3</accession>
<dbReference type="Pfam" id="PF00753">
    <property type="entry name" value="Lactamase_B"/>
    <property type="match status" value="1"/>
</dbReference>
<dbReference type="RefSeq" id="WP_052806896.1">
    <property type="nucleotide sequence ID" value="NZ_JAUSUN010000035.1"/>
</dbReference>
<evidence type="ECO:0000256" key="2">
    <source>
        <dbReference type="SAM" id="SignalP"/>
    </source>
</evidence>
<feature type="domain" description="SLH" evidence="3">
    <location>
        <begin position="83"/>
        <end position="146"/>
    </location>
</feature>
<proteinExistence type="predicted"/>
<comment type="caution">
    <text evidence="5">The sequence shown here is derived from an EMBL/GenBank/DDBJ whole genome shotgun (WGS) entry which is preliminary data.</text>
</comment>
<evidence type="ECO:0000259" key="3">
    <source>
        <dbReference type="PROSITE" id="PS51272"/>
    </source>
</evidence>
<dbReference type="SUPFAM" id="SSF56281">
    <property type="entry name" value="Metallo-hydrolase/oxidoreductase"/>
    <property type="match status" value="1"/>
</dbReference>
<feature type="domain" description="SLH" evidence="3">
    <location>
        <begin position="147"/>
        <end position="205"/>
    </location>
</feature>
<dbReference type="Pfam" id="PF00932">
    <property type="entry name" value="LTD"/>
    <property type="match status" value="1"/>
</dbReference>
<dbReference type="PROSITE" id="PS51272">
    <property type="entry name" value="SLH"/>
    <property type="match status" value="3"/>
</dbReference>